<proteinExistence type="predicted"/>
<evidence type="ECO:0000313" key="1">
    <source>
        <dbReference type="EMBL" id="JAH67478.1"/>
    </source>
</evidence>
<dbReference type="AlphaFoldDB" id="A0A0E9UR84"/>
<reference evidence="1" key="1">
    <citation type="submission" date="2014-11" db="EMBL/GenBank/DDBJ databases">
        <authorList>
            <person name="Amaro Gonzalez C."/>
        </authorList>
    </citation>
    <scope>NUCLEOTIDE SEQUENCE</scope>
</reference>
<protein>
    <submittedName>
        <fullName evidence="1">Uncharacterized protein</fullName>
    </submittedName>
</protein>
<name>A0A0E9UR84_ANGAN</name>
<reference evidence="1" key="2">
    <citation type="journal article" date="2015" name="Fish Shellfish Immunol.">
        <title>Early steps in the European eel (Anguilla anguilla)-Vibrio vulnificus interaction in the gills: Role of the RtxA13 toxin.</title>
        <authorList>
            <person name="Callol A."/>
            <person name="Pajuelo D."/>
            <person name="Ebbesson L."/>
            <person name="Teles M."/>
            <person name="MacKenzie S."/>
            <person name="Amaro C."/>
        </authorList>
    </citation>
    <scope>NUCLEOTIDE SEQUENCE</scope>
</reference>
<dbReference type="EMBL" id="GBXM01041099">
    <property type="protein sequence ID" value="JAH67478.1"/>
    <property type="molecule type" value="Transcribed_RNA"/>
</dbReference>
<organism evidence="1">
    <name type="scientific">Anguilla anguilla</name>
    <name type="common">European freshwater eel</name>
    <name type="synonym">Muraena anguilla</name>
    <dbReference type="NCBI Taxonomy" id="7936"/>
    <lineage>
        <taxon>Eukaryota</taxon>
        <taxon>Metazoa</taxon>
        <taxon>Chordata</taxon>
        <taxon>Craniata</taxon>
        <taxon>Vertebrata</taxon>
        <taxon>Euteleostomi</taxon>
        <taxon>Actinopterygii</taxon>
        <taxon>Neopterygii</taxon>
        <taxon>Teleostei</taxon>
        <taxon>Anguilliformes</taxon>
        <taxon>Anguillidae</taxon>
        <taxon>Anguilla</taxon>
    </lineage>
</organism>
<sequence>MSTKYLSVSDLEWIKTRTKSHLSTFIWKMRLKALAW</sequence>
<accession>A0A0E9UR84</accession>